<evidence type="ECO:0000313" key="3">
    <source>
        <dbReference type="Proteomes" id="UP001459277"/>
    </source>
</evidence>
<dbReference type="EMBL" id="JAZDWU010000011">
    <property type="protein sequence ID" value="KAK9985746.1"/>
    <property type="molecule type" value="Genomic_DNA"/>
</dbReference>
<reference evidence="2 3" key="1">
    <citation type="submission" date="2024-01" db="EMBL/GenBank/DDBJ databases">
        <title>A telomere-to-telomere, gap-free genome of sweet tea (Lithocarpus litseifolius).</title>
        <authorList>
            <person name="Zhou J."/>
        </authorList>
    </citation>
    <scope>NUCLEOTIDE SEQUENCE [LARGE SCALE GENOMIC DNA]</scope>
    <source>
        <strain evidence="2">Zhou-2022a</strain>
        <tissue evidence="2">Leaf</tissue>
    </source>
</reference>
<proteinExistence type="predicted"/>
<comment type="caution">
    <text evidence="2">The sequence shown here is derived from an EMBL/GenBank/DDBJ whole genome shotgun (WGS) entry which is preliminary data.</text>
</comment>
<evidence type="ECO:0000256" key="1">
    <source>
        <dbReference type="SAM" id="MobiDB-lite"/>
    </source>
</evidence>
<evidence type="ECO:0000313" key="2">
    <source>
        <dbReference type="EMBL" id="KAK9985746.1"/>
    </source>
</evidence>
<gene>
    <name evidence="2" type="ORF">SO802_030697</name>
</gene>
<name>A0AAW2BII6_9ROSI</name>
<accession>A0AAW2BII6</accession>
<dbReference type="AlphaFoldDB" id="A0AAW2BII6"/>
<organism evidence="2 3">
    <name type="scientific">Lithocarpus litseifolius</name>
    <dbReference type="NCBI Taxonomy" id="425828"/>
    <lineage>
        <taxon>Eukaryota</taxon>
        <taxon>Viridiplantae</taxon>
        <taxon>Streptophyta</taxon>
        <taxon>Embryophyta</taxon>
        <taxon>Tracheophyta</taxon>
        <taxon>Spermatophyta</taxon>
        <taxon>Magnoliopsida</taxon>
        <taxon>eudicotyledons</taxon>
        <taxon>Gunneridae</taxon>
        <taxon>Pentapetalae</taxon>
        <taxon>rosids</taxon>
        <taxon>fabids</taxon>
        <taxon>Fagales</taxon>
        <taxon>Fagaceae</taxon>
        <taxon>Lithocarpus</taxon>
    </lineage>
</organism>
<protein>
    <submittedName>
        <fullName evidence="2">Uncharacterized protein</fullName>
    </submittedName>
</protein>
<dbReference type="Proteomes" id="UP001459277">
    <property type="component" value="Unassembled WGS sequence"/>
</dbReference>
<sequence length="60" mass="6717">MASDPDPEPQSDPQTPTITDPLTNEFATLNDLTHDLDSLHELATRGSWRSILDKVARKEE</sequence>
<feature type="region of interest" description="Disordered" evidence="1">
    <location>
        <begin position="1"/>
        <end position="22"/>
    </location>
</feature>
<keyword evidence="3" id="KW-1185">Reference proteome</keyword>